<keyword evidence="3" id="KW-1185">Reference proteome</keyword>
<evidence type="ECO:0000259" key="1">
    <source>
        <dbReference type="Pfam" id="PF00149"/>
    </source>
</evidence>
<dbReference type="InterPro" id="IPR004843">
    <property type="entry name" value="Calcineurin-like_PHP"/>
</dbReference>
<evidence type="ECO:0000313" key="3">
    <source>
        <dbReference type="Proteomes" id="UP000614490"/>
    </source>
</evidence>
<dbReference type="GO" id="GO:0016787">
    <property type="term" value="F:hydrolase activity"/>
    <property type="evidence" value="ECO:0007669"/>
    <property type="project" value="InterPro"/>
</dbReference>
<dbReference type="AlphaFoldDB" id="A0A931HU10"/>
<proteinExistence type="predicted"/>
<comment type="caution">
    <text evidence="2">The sequence shown here is derived from an EMBL/GenBank/DDBJ whole genome shotgun (WGS) entry which is preliminary data.</text>
</comment>
<dbReference type="Proteomes" id="UP000614490">
    <property type="component" value="Unassembled WGS sequence"/>
</dbReference>
<dbReference type="SUPFAM" id="SSF56300">
    <property type="entry name" value="Metallo-dependent phosphatases"/>
    <property type="match status" value="1"/>
</dbReference>
<dbReference type="PANTHER" id="PTHR31302">
    <property type="entry name" value="TRANSMEMBRANE PROTEIN WITH METALLOPHOSPHOESTERASE DOMAIN-RELATED"/>
    <property type="match status" value="1"/>
</dbReference>
<reference evidence="2 3" key="1">
    <citation type="journal article" date="2005" name="Int. J. Syst. Evol. Microbiol.">
        <title>Halobacillus yeomjeoni sp. nov., isolated from a marine solar saltern in Korea.</title>
        <authorList>
            <person name="Yoon J.H."/>
            <person name="Kang S.J."/>
            <person name="Lee C.H."/>
            <person name="Oh H.W."/>
            <person name="Oh T.K."/>
        </authorList>
    </citation>
    <scope>NUCLEOTIDE SEQUENCE [LARGE SCALE GENOMIC DNA]</scope>
    <source>
        <strain evidence="2 3">KCTC 3957</strain>
    </source>
</reference>
<evidence type="ECO:0000313" key="2">
    <source>
        <dbReference type="EMBL" id="MBH0229196.1"/>
    </source>
</evidence>
<organism evidence="2 3">
    <name type="scientific">Halobacillus yeomjeoni</name>
    <dbReference type="NCBI Taxonomy" id="311194"/>
    <lineage>
        <taxon>Bacteria</taxon>
        <taxon>Bacillati</taxon>
        <taxon>Bacillota</taxon>
        <taxon>Bacilli</taxon>
        <taxon>Bacillales</taxon>
        <taxon>Bacillaceae</taxon>
        <taxon>Halobacillus</taxon>
    </lineage>
</organism>
<sequence length="302" mass="33446">MKKIIKKIGIFTALLLAIVLIWGLIEPYLINVQEEEAEIQNLPPQWEGEKIAVIGDFQVGMWMDNESILPRVVEKIIEKDPASVLITGDYIYHPTKGNSKEMETVIDGLRPLTEANIPVYAVLGNHDYAMSKKTSDPNEKKAQKVASQLQSIGVEILHNETTPLERDNGTESSAEDKLYLTGIGAFWPEKANISKALDGSPQHTPRVVLMHNPEVFAKLPAGSAPLAVAGHTHGGQISVPFTPQWSYKDLLAKDESHVDGWIDDEYGERGNQLYVNRGLGLSVLPLRVLNMPEITMFELTSS</sequence>
<dbReference type="PANTHER" id="PTHR31302:SF0">
    <property type="entry name" value="TRANSMEMBRANE PROTEIN WITH METALLOPHOSPHOESTERASE DOMAIN"/>
    <property type="match status" value="1"/>
</dbReference>
<accession>A0A931HU10</accession>
<dbReference type="Pfam" id="PF00149">
    <property type="entry name" value="Metallophos"/>
    <property type="match status" value="1"/>
</dbReference>
<gene>
    <name evidence="2" type="ORF">H0267_03115</name>
</gene>
<dbReference type="InterPro" id="IPR051158">
    <property type="entry name" value="Metallophosphoesterase_sf"/>
</dbReference>
<dbReference type="RefSeq" id="WP_197315820.1">
    <property type="nucleotide sequence ID" value="NZ_JADZSC010000001.1"/>
</dbReference>
<feature type="domain" description="Calcineurin-like phosphoesterase" evidence="1">
    <location>
        <begin position="50"/>
        <end position="234"/>
    </location>
</feature>
<protein>
    <submittedName>
        <fullName evidence="2">Metallophosphoesterase</fullName>
    </submittedName>
</protein>
<dbReference type="Gene3D" id="3.60.21.10">
    <property type="match status" value="1"/>
</dbReference>
<name>A0A931HU10_9BACI</name>
<dbReference type="EMBL" id="JADZSC010000001">
    <property type="protein sequence ID" value="MBH0229196.1"/>
    <property type="molecule type" value="Genomic_DNA"/>
</dbReference>
<dbReference type="InterPro" id="IPR029052">
    <property type="entry name" value="Metallo-depent_PP-like"/>
</dbReference>